<dbReference type="EMBL" id="JADCKB010000038">
    <property type="protein sequence ID" value="MBE5041165.1"/>
    <property type="molecule type" value="Genomic_DNA"/>
</dbReference>
<keyword evidence="2" id="KW-1185">Reference proteome</keyword>
<evidence type="ECO:0000313" key="1">
    <source>
        <dbReference type="EMBL" id="MBE5041165.1"/>
    </source>
</evidence>
<comment type="caution">
    <text evidence="1">The sequence shown here is derived from an EMBL/GenBank/DDBJ whole genome shotgun (WGS) entry which is preliminary data.</text>
</comment>
<dbReference type="Proteomes" id="UP000806542">
    <property type="component" value="Unassembled WGS sequence"/>
</dbReference>
<name>A0A9D5M5V0_9FIRM</name>
<gene>
    <name evidence="1" type="ORF">INF28_11950</name>
</gene>
<sequence>MIPIVECKESTGAEILLNLQTATECLTNVRNVFLDASGGCIFANDLEHCLNIIDECRKCRLINGIGCHDIKSQHAGKGEYNDKNN</sequence>
<evidence type="ECO:0000313" key="2">
    <source>
        <dbReference type="Proteomes" id="UP000806542"/>
    </source>
</evidence>
<accession>A0A9D5M5V0</accession>
<proteinExistence type="predicted"/>
<protein>
    <submittedName>
        <fullName evidence="1">Uncharacterized protein</fullName>
    </submittedName>
</protein>
<dbReference type="AlphaFoldDB" id="A0A9D5M5V0"/>
<reference evidence="1" key="1">
    <citation type="submission" date="2020-10" db="EMBL/GenBank/DDBJ databases">
        <title>ChiBAC.</title>
        <authorList>
            <person name="Zenner C."/>
            <person name="Hitch T.C.A."/>
            <person name="Clavel T."/>
        </authorList>
    </citation>
    <scope>NUCLEOTIDE SEQUENCE</scope>
    <source>
        <strain evidence="1">DSM 107454</strain>
    </source>
</reference>
<dbReference type="RefSeq" id="WP_226393699.1">
    <property type="nucleotide sequence ID" value="NZ_JADCKB010000038.1"/>
</dbReference>
<organism evidence="1 2">
    <name type="scientific">Ructibacterium gallinarum</name>
    <dbReference type="NCBI Taxonomy" id="2779355"/>
    <lineage>
        <taxon>Bacteria</taxon>
        <taxon>Bacillati</taxon>
        <taxon>Bacillota</taxon>
        <taxon>Clostridia</taxon>
        <taxon>Eubacteriales</taxon>
        <taxon>Oscillospiraceae</taxon>
        <taxon>Ructibacterium</taxon>
    </lineage>
</organism>